<dbReference type="AlphaFoldDB" id="A0AAU8A0E8"/>
<gene>
    <name evidence="1" type="ORF">NKE59_05175</name>
</gene>
<dbReference type="Pfam" id="PF11927">
    <property type="entry name" value="HODM_asu-like"/>
    <property type="match status" value="1"/>
</dbReference>
<dbReference type="EMBL" id="CP099959">
    <property type="protein sequence ID" value="XCC56898.1"/>
    <property type="molecule type" value="Genomic_DNA"/>
</dbReference>
<dbReference type="InterPro" id="IPR021848">
    <property type="entry name" value="HODM_asu-like"/>
</dbReference>
<dbReference type="RefSeq" id="WP_353437899.1">
    <property type="nucleotide sequence ID" value="NZ_CP099959.1"/>
</dbReference>
<accession>A0AAU8A0E8</accession>
<sequence>MEDKNSLPPFIVEVPYSTAPRMVRHQGALTHLPARTSYLEAKRVELASLGADLCAQIPHATLTPLLQHAAQVLHVPKPEQIQSIEDLALCLEEDVALMQDGVLSAICFCFPSSWVPAERIGMPLGQIHAHVADGQKLVAASPKIAHVMGDLEQGSFRRYVWTITNSPKLSQHPKYKNPSTPKTIDDLYYRVETQTTLPLPSNTGRSSLFLVKVEVCPLADLWSNLEQRQTIYDSISSMSDAVLEYKNLQAIKTILSRAYTQAS</sequence>
<evidence type="ECO:0000313" key="1">
    <source>
        <dbReference type="EMBL" id="XCC56898.1"/>
    </source>
</evidence>
<reference evidence="1" key="1">
    <citation type="submission" date="2022-06" db="EMBL/GenBank/DDBJ databases">
        <title>New Polynucleobacter species.</title>
        <authorList>
            <person name="Hahn M.W."/>
        </authorList>
    </citation>
    <scope>NUCLEOTIDE SEQUENCE</scope>
    <source>
        <strain evidence="1">UK-FUSCHL-C3</strain>
    </source>
</reference>
<protein>
    <submittedName>
        <fullName evidence="1">DUF3445 domain-containing protein</fullName>
    </submittedName>
</protein>
<proteinExistence type="predicted"/>
<name>A0AAU8A0E8_9BURK</name>
<organism evidence="1">
    <name type="scientific">Polynucleobacter sp. UK-FUSCHL-C3</name>
    <dbReference type="NCBI Taxonomy" id="2955208"/>
    <lineage>
        <taxon>Bacteria</taxon>
        <taxon>Pseudomonadati</taxon>
        <taxon>Pseudomonadota</taxon>
        <taxon>Betaproteobacteria</taxon>
        <taxon>Burkholderiales</taxon>
        <taxon>Burkholderiaceae</taxon>
        <taxon>Polynucleobacter</taxon>
    </lineage>
</organism>